<evidence type="ECO:0000256" key="1">
    <source>
        <dbReference type="ARBA" id="ARBA00010541"/>
    </source>
</evidence>
<keyword evidence="8" id="KW-1185">Reference proteome</keyword>
<evidence type="ECO:0000259" key="6">
    <source>
        <dbReference type="PROSITE" id="PS50106"/>
    </source>
</evidence>
<protein>
    <submittedName>
        <fullName evidence="7">Serine protease</fullName>
    </submittedName>
</protein>
<dbReference type="SUPFAM" id="SSF50156">
    <property type="entry name" value="PDZ domain-like"/>
    <property type="match status" value="1"/>
</dbReference>
<dbReference type="GO" id="GO:0006508">
    <property type="term" value="P:proteolysis"/>
    <property type="evidence" value="ECO:0007669"/>
    <property type="project" value="UniProtKB-KW"/>
</dbReference>
<name>A0A221SYN4_9DEIO</name>
<evidence type="ECO:0000313" key="7">
    <source>
        <dbReference type="EMBL" id="ASN81759.1"/>
    </source>
</evidence>
<organism evidence="7 8">
    <name type="scientific">Deinococcus ficus</name>
    <dbReference type="NCBI Taxonomy" id="317577"/>
    <lineage>
        <taxon>Bacteria</taxon>
        <taxon>Thermotogati</taxon>
        <taxon>Deinococcota</taxon>
        <taxon>Deinococci</taxon>
        <taxon>Deinococcales</taxon>
        <taxon>Deinococcaceae</taxon>
        <taxon>Deinococcus</taxon>
    </lineage>
</organism>
<dbReference type="STRING" id="317577.GCA_000419625_01356"/>
<dbReference type="PRINTS" id="PR00834">
    <property type="entry name" value="PROTEASES2C"/>
</dbReference>
<dbReference type="AlphaFoldDB" id="A0A221SYN4"/>
<feature type="domain" description="PDZ" evidence="6">
    <location>
        <begin position="300"/>
        <end position="394"/>
    </location>
</feature>
<proteinExistence type="inferred from homology"/>
<dbReference type="InterPro" id="IPR051201">
    <property type="entry name" value="Chloro_Bact_Ser_Proteases"/>
</dbReference>
<gene>
    <name evidence="7" type="ORF">DFI_12855</name>
</gene>
<dbReference type="SMART" id="SM00228">
    <property type="entry name" value="PDZ"/>
    <property type="match status" value="1"/>
</dbReference>
<sequence>MTGERTGPHTTPAQQPGRWRAALLLAALLTGLPAGSAQTPPGAGGAAAQTRDAQDFPRRDYQGRASNTKASREKISVQEQGTLDALYTRLRPATLRIEDCPTPGVAAGSCAEPDGVGTAFLISADGLALTAYHVVEGASNLVAVTADRKRYPLNVVGFDAQNDVALLRVQVPAGTPFFPLAGAAPSVRDPALVIGNGDGRFLRSKTGRLLALDTAAEQADFPSGTLKLTAELIPGDSGGPVINARGEVVGVVSYISVQGSSRRITSYAVPVTSGSALLADLRRGVQRDVPVIGVSLPPALAELSEDEFREVNRQLRLGLGTTAGAFFTTVAPGSPAAQAGLKATRIASNGGAGTPGDVVTAVNGKRIFNFSDFQFAVRAFRPGDTVTLTVVREGAQRTVKLVLVGRQEVRSG</sequence>
<evidence type="ECO:0000256" key="4">
    <source>
        <dbReference type="SAM" id="MobiDB-lite"/>
    </source>
</evidence>
<accession>A0A221SYN4</accession>
<feature type="signal peptide" evidence="5">
    <location>
        <begin position="1"/>
        <end position="36"/>
    </location>
</feature>
<dbReference type="PROSITE" id="PS50106">
    <property type="entry name" value="PDZ"/>
    <property type="match status" value="1"/>
</dbReference>
<dbReference type="InterPro" id="IPR009003">
    <property type="entry name" value="Peptidase_S1_PA"/>
</dbReference>
<dbReference type="Pfam" id="PF13365">
    <property type="entry name" value="Trypsin_2"/>
    <property type="match status" value="1"/>
</dbReference>
<comment type="similarity">
    <text evidence="1">Belongs to the peptidase S1C family.</text>
</comment>
<dbReference type="Pfam" id="PF13180">
    <property type="entry name" value="PDZ_2"/>
    <property type="match status" value="1"/>
</dbReference>
<dbReference type="PANTHER" id="PTHR43343">
    <property type="entry name" value="PEPTIDASE S12"/>
    <property type="match status" value="1"/>
</dbReference>
<evidence type="ECO:0000256" key="3">
    <source>
        <dbReference type="ARBA" id="ARBA00022801"/>
    </source>
</evidence>
<dbReference type="KEGG" id="dfc:DFI_12855"/>
<feature type="compositionally biased region" description="Basic and acidic residues" evidence="4">
    <location>
        <begin position="52"/>
        <end position="62"/>
    </location>
</feature>
<dbReference type="RefSeq" id="WP_081426002.1">
    <property type="nucleotide sequence ID" value="NZ_CP021081.1"/>
</dbReference>
<evidence type="ECO:0000256" key="2">
    <source>
        <dbReference type="ARBA" id="ARBA00022670"/>
    </source>
</evidence>
<dbReference type="InterPro" id="IPR043504">
    <property type="entry name" value="Peptidase_S1_PA_chymotrypsin"/>
</dbReference>
<dbReference type="SUPFAM" id="SSF50494">
    <property type="entry name" value="Trypsin-like serine proteases"/>
    <property type="match status" value="1"/>
</dbReference>
<dbReference type="Gene3D" id="2.40.10.10">
    <property type="entry name" value="Trypsin-like serine proteases"/>
    <property type="match status" value="2"/>
</dbReference>
<dbReference type="InterPro" id="IPR001940">
    <property type="entry name" value="Peptidase_S1C"/>
</dbReference>
<dbReference type="Proteomes" id="UP000259030">
    <property type="component" value="Chromosome"/>
</dbReference>
<dbReference type="EMBL" id="CP021081">
    <property type="protein sequence ID" value="ASN81759.1"/>
    <property type="molecule type" value="Genomic_DNA"/>
</dbReference>
<dbReference type="InterPro" id="IPR036034">
    <property type="entry name" value="PDZ_sf"/>
</dbReference>
<evidence type="ECO:0000313" key="8">
    <source>
        <dbReference type="Proteomes" id="UP000259030"/>
    </source>
</evidence>
<feature type="region of interest" description="Disordered" evidence="4">
    <location>
        <begin position="34"/>
        <end position="75"/>
    </location>
</feature>
<keyword evidence="2 7" id="KW-0645">Protease</keyword>
<feature type="compositionally biased region" description="Low complexity" evidence="4">
    <location>
        <begin position="34"/>
        <end position="50"/>
    </location>
</feature>
<feature type="chain" id="PRO_5011227343" evidence="5">
    <location>
        <begin position="37"/>
        <end position="412"/>
    </location>
</feature>
<evidence type="ECO:0000256" key="5">
    <source>
        <dbReference type="SAM" id="SignalP"/>
    </source>
</evidence>
<reference evidence="7 8" key="1">
    <citation type="submission" date="2017-05" db="EMBL/GenBank/DDBJ databases">
        <title>The complete genome sequence of Deinococcus ficus isolated from the rhizosphere of the Ficus religiosa L. in Taiwan.</title>
        <authorList>
            <person name="Wu K.-M."/>
            <person name="Liao T.-L."/>
            <person name="Liu Y.-M."/>
            <person name="Young C.-C."/>
            <person name="Tsai S.-F."/>
        </authorList>
    </citation>
    <scope>NUCLEOTIDE SEQUENCE [LARGE SCALE GENOMIC DNA]</scope>
    <source>
        <strain evidence="7 8">CC-FR2-10</strain>
    </source>
</reference>
<dbReference type="PANTHER" id="PTHR43343:SF3">
    <property type="entry name" value="PROTEASE DO-LIKE 8, CHLOROPLASTIC"/>
    <property type="match status" value="1"/>
</dbReference>
<dbReference type="Gene3D" id="2.30.42.10">
    <property type="match status" value="1"/>
</dbReference>
<keyword evidence="3" id="KW-0378">Hydrolase</keyword>
<dbReference type="GO" id="GO:0004252">
    <property type="term" value="F:serine-type endopeptidase activity"/>
    <property type="evidence" value="ECO:0007669"/>
    <property type="project" value="InterPro"/>
</dbReference>
<dbReference type="InterPro" id="IPR001478">
    <property type="entry name" value="PDZ"/>
</dbReference>
<keyword evidence="5" id="KW-0732">Signal</keyword>